<name>A0ABW0HFW0_9HYPH</name>
<dbReference type="EMBL" id="JBHSLV010000043">
    <property type="protein sequence ID" value="MFC5395248.1"/>
    <property type="molecule type" value="Genomic_DNA"/>
</dbReference>
<comment type="caution">
    <text evidence="1">The sequence shown here is derived from an EMBL/GenBank/DDBJ whole genome shotgun (WGS) entry which is preliminary data.</text>
</comment>
<dbReference type="Gene3D" id="3.40.50.12370">
    <property type="match status" value="1"/>
</dbReference>
<proteinExistence type="predicted"/>
<organism evidence="1 2">
    <name type="scientific">Bosea vestrisii</name>
    <dbReference type="NCBI Taxonomy" id="151416"/>
    <lineage>
        <taxon>Bacteria</taxon>
        <taxon>Pseudomonadati</taxon>
        <taxon>Pseudomonadota</taxon>
        <taxon>Alphaproteobacteria</taxon>
        <taxon>Hyphomicrobiales</taxon>
        <taxon>Boseaceae</taxon>
        <taxon>Bosea</taxon>
    </lineage>
</organism>
<reference evidence="2" key="1">
    <citation type="journal article" date="2019" name="Int. J. Syst. Evol. Microbiol.">
        <title>The Global Catalogue of Microorganisms (GCM) 10K type strain sequencing project: providing services to taxonomists for standard genome sequencing and annotation.</title>
        <authorList>
            <consortium name="The Broad Institute Genomics Platform"/>
            <consortium name="The Broad Institute Genome Sequencing Center for Infectious Disease"/>
            <person name="Wu L."/>
            <person name="Ma J."/>
        </authorList>
    </citation>
    <scope>NUCLEOTIDE SEQUENCE [LARGE SCALE GENOMIC DNA]</scope>
    <source>
        <strain evidence="2">CGMCC 1.16326</strain>
    </source>
</reference>
<dbReference type="SUPFAM" id="SSF52402">
    <property type="entry name" value="Adenine nucleotide alpha hydrolases-like"/>
    <property type="match status" value="2"/>
</dbReference>
<protein>
    <submittedName>
        <fullName evidence="1">Universal stress protein</fullName>
    </submittedName>
</protein>
<gene>
    <name evidence="1" type="ORF">ACFPPC_21695</name>
</gene>
<dbReference type="CDD" id="cd00293">
    <property type="entry name" value="USP-like"/>
    <property type="match status" value="1"/>
</dbReference>
<evidence type="ECO:0000313" key="2">
    <source>
        <dbReference type="Proteomes" id="UP001596104"/>
    </source>
</evidence>
<accession>A0ABW0HFW0</accession>
<evidence type="ECO:0000313" key="1">
    <source>
        <dbReference type="EMBL" id="MFC5395248.1"/>
    </source>
</evidence>
<dbReference type="RefSeq" id="WP_377011073.1">
    <property type="nucleotide sequence ID" value="NZ_JBHSLV010000043.1"/>
</dbReference>
<sequence>MERNTASSQDSGLASVMVPINLGAGAADRVRLALSLAERFGSRLIGIAAQERAALYLGDGTVSVDAMLVEEATKAAQEDLAKAEAIFRRVAGHYNDIVWRSAIDTPLPYITRNARAADVVLVGRQSSLDTPQGRMALDPADLVMDLGRPLLVAPPDVAELSAENIVIAWRDTREARRAVWDALPFLKRAKTVTIVSVGEGAAEQGTHDVRDYLALHGVAADLDVRPKITNFAAQELIDCARRQKADLIVSGAYGHSRMREWLLGGMTADLLESTPVCCLMSH</sequence>
<keyword evidence="2" id="KW-1185">Reference proteome</keyword>
<dbReference type="Proteomes" id="UP001596104">
    <property type="component" value="Unassembled WGS sequence"/>
</dbReference>